<name>A0A7G1IDV5_MYCKA</name>
<dbReference type="AlphaFoldDB" id="A0A7G1IDV5"/>
<dbReference type="EMBL" id="AP023343">
    <property type="protein sequence ID" value="BCI88614.1"/>
    <property type="molecule type" value="Genomic_DNA"/>
</dbReference>
<dbReference type="AntiFam" id="ANF00280">
    <property type="entry name" value="Spurious ORF (shadow ORF of PyrG)"/>
</dbReference>
<accession>A0A7G1IDV5</accession>
<protein>
    <submittedName>
        <fullName evidence="1">Uncharacterized protein</fullName>
    </submittedName>
</protein>
<keyword evidence="2" id="KW-1185">Reference proteome</keyword>
<evidence type="ECO:0000313" key="2">
    <source>
        <dbReference type="Proteomes" id="UP000516380"/>
    </source>
</evidence>
<evidence type="ECO:0000313" key="1">
    <source>
        <dbReference type="EMBL" id="BCI88614.1"/>
    </source>
</evidence>
<organism evidence="1 2">
    <name type="scientific">Mycobacterium kansasii</name>
    <dbReference type="NCBI Taxonomy" id="1768"/>
    <lineage>
        <taxon>Bacteria</taxon>
        <taxon>Bacillati</taxon>
        <taxon>Actinomycetota</taxon>
        <taxon>Actinomycetes</taxon>
        <taxon>Mycobacteriales</taxon>
        <taxon>Mycobacteriaceae</taxon>
        <taxon>Mycobacterium</taxon>
    </lineage>
</organism>
<dbReference type="Proteomes" id="UP000516380">
    <property type="component" value="Chromosome"/>
</dbReference>
<sequence>MADVEIGLGAILGDKNLAVLERVHGARVDVEVRIEFLHRDLQPAGGQQLAEATRRQSLAEGRCDPAADEEVLGDSLRMLAQLGDLREDGQGLPF</sequence>
<gene>
    <name evidence="1" type="ORF">NIIDMKKI_38200</name>
</gene>
<proteinExistence type="predicted"/>
<reference evidence="1 2" key="1">
    <citation type="submission" date="2020-07" db="EMBL/GenBank/DDBJ databases">
        <title>Mycobacterium kansasii (former subtype) with zoonotic potential isolated from diseased indoor pet cat, Japan.</title>
        <authorList>
            <person name="Fukano H."/>
            <person name="Terazono T."/>
            <person name="Hoshino Y."/>
        </authorList>
    </citation>
    <scope>NUCLEOTIDE SEQUENCE [LARGE SCALE GENOMIC DNA]</scope>
    <source>
        <strain evidence="1 2">Kuro-I</strain>
    </source>
</reference>